<protein>
    <submittedName>
        <fullName evidence="1">Uncharacterized protein</fullName>
    </submittedName>
</protein>
<accession>A0A8S9TKQ2</accession>
<comment type="caution">
    <text evidence="1">The sequence shown here is derived from an EMBL/GenBank/DDBJ whole genome shotgun (WGS) entry which is preliminary data.</text>
</comment>
<dbReference type="AlphaFoldDB" id="A0A8S9TKQ2"/>
<sequence>MKKSRHSFPPLDAAAGAAGARAAAGARHLTGCAGVAIGRHVKGHGQLRHHRGLGGTRGEVAAGALVQKQQRQLLLPLVRCCDGGHEACDATAAGGVDRPSSDAQLAPTHAGRALLSNEPTPRRVRRVLHEARDVQEQPRLGKHSQGQFVHAWVQVFSHPNPQIHSLLSHGFCTHSRTFQRLHDYIRIRIFHSPHYESFHFDIMRRNEPRIHPNASSWTVT</sequence>
<evidence type="ECO:0000313" key="1">
    <source>
        <dbReference type="EMBL" id="KAF4128563.1"/>
    </source>
</evidence>
<reference evidence="1" key="1">
    <citation type="submission" date="2020-03" db="EMBL/GenBank/DDBJ databases">
        <title>Hybrid Assembly of Korean Phytophthora infestans isolates.</title>
        <authorList>
            <person name="Prokchorchik M."/>
            <person name="Lee Y."/>
            <person name="Seo J."/>
            <person name="Cho J.-H."/>
            <person name="Park Y.-E."/>
            <person name="Jang D.-C."/>
            <person name="Im J.-S."/>
            <person name="Choi J.-G."/>
            <person name="Park H.-J."/>
            <person name="Lee G.-B."/>
            <person name="Lee Y.-G."/>
            <person name="Hong S.-Y."/>
            <person name="Cho K."/>
            <person name="Sohn K.H."/>
        </authorList>
    </citation>
    <scope>NUCLEOTIDE SEQUENCE</scope>
    <source>
        <strain evidence="1">KR_2_A2</strain>
    </source>
</reference>
<dbReference type="Proteomes" id="UP000704712">
    <property type="component" value="Unassembled WGS sequence"/>
</dbReference>
<name>A0A8S9TKQ2_PHYIN</name>
<evidence type="ECO:0000313" key="2">
    <source>
        <dbReference type="Proteomes" id="UP000704712"/>
    </source>
</evidence>
<proteinExistence type="predicted"/>
<gene>
    <name evidence="1" type="ORF">GN958_ATG22247</name>
</gene>
<organism evidence="1 2">
    <name type="scientific">Phytophthora infestans</name>
    <name type="common">Potato late blight agent</name>
    <name type="synonym">Botrytis infestans</name>
    <dbReference type="NCBI Taxonomy" id="4787"/>
    <lineage>
        <taxon>Eukaryota</taxon>
        <taxon>Sar</taxon>
        <taxon>Stramenopiles</taxon>
        <taxon>Oomycota</taxon>
        <taxon>Peronosporomycetes</taxon>
        <taxon>Peronosporales</taxon>
        <taxon>Peronosporaceae</taxon>
        <taxon>Phytophthora</taxon>
    </lineage>
</organism>
<dbReference type="EMBL" id="JAACNO010003094">
    <property type="protein sequence ID" value="KAF4128563.1"/>
    <property type="molecule type" value="Genomic_DNA"/>
</dbReference>